<feature type="domain" description="Rhodanese" evidence="3">
    <location>
        <begin position="43"/>
        <end position="148"/>
    </location>
</feature>
<dbReference type="RefSeq" id="WP_097207639.1">
    <property type="nucleotide sequence ID" value="NZ_JACHXB010000007.1"/>
</dbReference>
<keyword evidence="5" id="KW-1185">Reference proteome</keyword>
<accession>A0A285EFN9</accession>
<evidence type="ECO:0000313" key="4">
    <source>
        <dbReference type="EMBL" id="SNX97673.1"/>
    </source>
</evidence>
<sequence length="293" mass="31783">MTTKDTTATPLVVDVDWLAAHEDDPGVVVVDTTTFLTLPEGDGYYDVESGREAYRKGHIPGAVFADLLHDLADENAPYQFTALDSDTFAQRIGALGIGNDAHVVVYDQGQLMWATRLWWNLRFEGFDDISVLEGGFPAWRDAGLPVATGDETREPTTFTARRRPELRADVDRVLAATEDERSLLVYVLDPESFRGEKVTYARPGHIPTSKNVPVMSLYGGPGQVATTEQVEQAFGGTGALDGDKQVITYCGGGIAATYSAFNLARLGRDDVAVYDGSMTEWAADPELPLETGG</sequence>
<keyword evidence="1 4" id="KW-0808">Transferase</keyword>
<dbReference type="SUPFAM" id="SSF52821">
    <property type="entry name" value="Rhodanese/Cell cycle control phosphatase"/>
    <property type="match status" value="2"/>
</dbReference>
<name>A0A285EFN9_9ACTN</name>
<keyword evidence="4" id="KW-0670">Pyruvate</keyword>
<dbReference type="CDD" id="cd01448">
    <property type="entry name" value="TST_Repeat_1"/>
    <property type="match status" value="1"/>
</dbReference>
<dbReference type="EMBL" id="OBDO01000008">
    <property type="protein sequence ID" value="SNX97673.1"/>
    <property type="molecule type" value="Genomic_DNA"/>
</dbReference>
<dbReference type="OrthoDB" id="9770030at2"/>
<dbReference type="Pfam" id="PF00581">
    <property type="entry name" value="Rhodanese"/>
    <property type="match status" value="2"/>
</dbReference>
<proteinExistence type="predicted"/>
<dbReference type="InterPro" id="IPR036873">
    <property type="entry name" value="Rhodanese-like_dom_sf"/>
</dbReference>
<dbReference type="SMART" id="SM00450">
    <property type="entry name" value="RHOD"/>
    <property type="match status" value="2"/>
</dbReference>
<keyword evidence="2" id="KW-0677">Repeat</keyword>
<dbReference type="PROSITE" id="PS50206">
    <property type="entry name" value="RHODANESE_3"/>
    <property type="match status" value="2"/>
</dbReference>
<dbReference type="Gene3D" id="3.40.250.10">
    <property type="entry name" value="Rhodanese-like domain"/>
    <property type="match status" value="2"/>
</dbReference>
<reference evidence="4 5" key="1">
    <citation type="submission" date="2017-09" db="EMBL/GenBank/DDBJ databases">
        <authorList>
            <person name="Ehlers B."/>
            <person name="Leendertz F.H."/>
        </authorList>
    </citation>
    <scope>NUCLEOTIDE SEQUENCE [LARGE SCALE GENOMIC DNA]</scope>
    <source>
        <strain evidence="4 5">DSM 46844</strain>
    </source>
</reference>
<dbReference type="Proteomes" id="UP000219514">
    <property type="component" value="Unassembled WGS sequence"/>
</dbReference>
<dbReference type="AlphaFoldDB" id="A0A285EFN9"/>
<evidence type="ECO:0000259" key="3">
    <source>
        <dbReference type="PROSITE" id="PS50206"/>
    </source>
</evidence>
<dbReference type="CDD" id="cd01449">
    <property type="entry name" value="TST_Repeat_2"/>
    <property type="match status" value="1"/>
</dbReference>
<dbReference type="InterPro" id="IPR045078">
    <property type="entry name" value="TST/MPST-like"/>
</dbReference>
<protein>
    <submittedName>
        <fullName evidence="4">Thiosulfate/3-mercaptopyruvate sulfurtransferase</fullName>
    </submittedName>
</protein>
<dbReference type="InterPro" id="IPR001763">
    <property type="entry name" value="Rhodanese-like_dom"/>
</dbReference>
<evidence type="ECO:0000313" key="5">
    <source>
        <dbReference type="Proteomes" id="UP000219514"/>
    </source>
</evidence>
<dbReference type="PANTHER" id="PTHR11364">
    <property type="entry name" value="THIOSULFATE SULFERTANSFERASE"/>
    <property type="match status" value="1"/>
</dbReference>
<evidence type="ECO:0000256" key="2">
    <source>
        <dbReference type="ARBA" id="ARBA00022737"/>
    </source>
</evidence>
<feature type="domain" description="Rhodanese" evidence="3">
    <location>
        <begin position="204"/>
        <end position="290"/>
    </location>
</feature>
<evidence type="ECO:0000256" key="1">
    <source>
        <dbReference type="ARBA" id="ARBA00022679"/>
    </source>
</evidence>
<gene>
    <name evidence="4" type="ORF">SAMN06893097_10838</name>
</gene>
<organism evidence="4 5">
    <name type="scientific">Geodermatophilus sabuli</name>
    <dbReference type="NCBI Taxonomy" id="1564158"/>
    <lineage>
        <taxon>Bacteria</taxon>
        <taxon>Bacillati</taxon>
        <taxon>Actinomycetota</taxon>
        <taxon>Actinomycetes</taxon>
        <taxon>Geodermatophilales</taxon>
        <taxon>Geodermatophilaceae</taxon>
        <taxon>Geodermatophilus</taxon>
    </lineage>
</organism>
<dbReference type="PANTHER" id="PTHR11364:SF27">
    <property type="entry name" value="SULFURTRANSFERASE"/>
    <property type="match status" value="1"/>
</dbReference>
<dbReference type="GO" id="GO:0004792">
    <property type="term" value="F:thiosulfate-cyanide sulfurtransferase activity"/>
    <property type="evidence" value="ECO:0007669"/>
    <property type="project" value="TreeGrafter"/>
</dbReference>